<evidence type="ECO:0000313" key="2">
    <source>
        <dbReference type="Proteomes" id="UP001280121"/>
    </source>
</evidence>
<dbReference type="PANTHER" id="PTHR33710">
    <property type="entry name" value="BNAC02G09200D PROTEIN"/>
    <property type="match status" value="1"/>
</dbReference>
<dbReference type="EMBL" id="JANJYI010000006">
    <property type="protein sequence ID" value="KAK2644705.1"/>
    <property type="molecule type" value="Genomic_DNA"/>
</dbReference>
<organism evidence="1 2">
    <name type="scientific">Dipteronia dyeriana</name>
    <dbReference type="NCBI Taxonomy" id="168575"/>
    <lineage>
        <taxon>Eukaryota</taxon>
        <taxon>Viridiplantae</taxon>
        <taxon>Streptophyta</taxon>
        <taxon>Embryophyta</taxon>
        <taxon>Tracheophyta</taxon>
        <taxon>Spermatophyta</taxon>
        <taxon>Magnoliopsida</taxon>
        <taxon>eudicotyledons</taxon>
        <taxon>Gunneridae</taxon>
        <taxon>Pentapetalae</taxon>
        <taxon>rosids</taxon>
        <taxon>malvids</taxon>
        <taxon>Sapindales</taxon>
        <taxon>Sapindaceae</taxon>
        <taxon>Hippocastanoideae</taxon>
        <taxon>Acereae</taxon>
        <taxon>Dipteronia</taxon>
    </lineage>
</organism>
<name>A0AAD9TYT0_9ROSI</name>
<dbReference type="Proteomes" id="UP001280121">
    <property type="component" value="Unassembled WGS sequence"/>
</dbReference>
<comment type="caution">
    <text evidence="1">The sequence shown here is derived from an EMBL/GenBank/DDBJ whole genome shotgun (WGS) entry which is preliminary data.</text>
</comment>
<dbReference type="Gene3D" id="3.60.10.10">
    <property type="entry name" value="Endonuclease/exonuclease/phosphatase"/>
    <property type="match status" value="1"/>
</dbReference>
<sequence length="97" mass="10937">MRNFKAFMDYAKVVDLPMHVMPFTWTNNRNNASWARLDKFLCDPLFLSWFPALLQKGLNKSLSDHNPVMIGEPGKNGLPCEAVETHSVGGVEMEAVL</sequence>
<reference evidence="1" key="1">
    <citation type="journal article" date="2023" name="Plant J.">
        <title>Genome sequences and population genomics provide insights into the demographic history, inbreeding, and mutation load of two 'living fossil' tree species of Dipteronia.</title>
        <authorList>
            <person name="Feng Y."/>
            <person name="Comes H.P."/>
            <person name="Chen J."/>
            <person name="Zhu S."/>
            <person name="Lu R."/>
            <person name="Zhang X."/>
            <person name="Li P."/>
            <person name="Qiu J."/>
            <person name="Olsen K.M."/>
            <person name="Qiu Y."/>
        </authorList>
    </citation>
    <scope>NUCLEOTIDE SEQUENCE</scope>
    <source>
        <strain evidence="1">KIB01</strain>
    </source>
</reference>
<dbReference type="PANTHER" id="PTHR33710:SF64">
    <property type="entry name" value="ENDONUCLEASE_EXONUCLEASE_PHOSPHATASE DOMAIN-CONTAINING PROTEIN"/>
    <property type="match status" value="1"/>
</dbReference>
<dbReference type="InterPro" id="IPR036691">
    <property type="entry name" value="Endo/exonu/phosph_ase_sf"/>
</dbReference>
<gene>
    <name evidence="1" type="ORF">Ddye_019900</name>
</gene>
<proteinExistence type="predicted"/>
<evidence type="ECO:0000313" key="1">
    <source>
        <dbReference type="EMBL" id="KAK2644705.1"/>
    </source>
</evidence>
<accession>A0AAD9TYT0</accession>
<keyword evidence="2" id="KW-1185">Reference proteome</keyword>
<dbReference type="SUPFAM" id="SSF56219">
    <property type="entry name" value="DNase I-like"/>
    <property type="match status" value="1"/>
</dbReference>
<protein>
    <submittedName>
        <fullName evidence="1">Uncharacterized protein</fullName>
    </submittedName>
</protein>
<dbReference type="AlphaFoldDB" id="A0AAD9TYT0"/>